<dbReference type="EMBL" id="RZNB01000001">
    <property type="protein sequence ID" value="RWZ52507.1"/>
    <property type="molecule type" value="Genomic_DNA"/>
</dbReference>
<evidence type="ECO:0000256" key="2">
    <source>
        <dbReference type="SAM" id="Phobius"/>
    </source>
</evidence>
<feature type="transmembrane region" description="Helical" evidence="2">
    <location>
        <begin position="122"/>
        <end position="140"/>
    </location>
</feature>
<evidence type="ECO:0000256" key="1">
    <source>
        <dbReference type="SAM" id="MobiDB-lite"/>
    </source>
</evidence>
<reference evidence="3 4" key="1">
    <citation type="submission" date="2018-12" db="EMBL/GenBank/DDBJ databases">
        <authorList>
            <person name="Li F."/>
        </authorList>
    </citation>
    <scope>NUCLEOTIDE SEQUENCE [LARGE SCALE GENOMIC DNA]</scope>
    <source>
        <strain evidence="3 4">11W25H-1</strain>
    </source>
</reference>
<evidence type="ECO:0000313" key="3">
    <source>
        <dbReference type="EMBL" id="RWZ52507.1"/>
    </source>
</evidence>
<accession>A0A444PXF9</accession>
<comment type="caution">
    <text evidence="3">The sequence shown here is derived from an EMBL/GenBank/DDBJ whole genome shotgun (WGS) entry which is preliminary data.</text>
</comment>
<feature type="transmembrane region" description="Helical" evidence="2">
    <location>
        <begin position="94"/>
        <end position="116"/>
    </location>
</feature>
<name>A0A444PXF9_9MICO</name>
<evidence type="ECO:0000313" key="4">
    <source>
        <dbReference type="Proteomes" id="UP000288547"/>
    </source>
</evidence>
<gene>
    <name evidence="3" type="ORF">ELQ90_00670</name>
</gene>
<keyword evidence="4" id="KW-1185">Reference proteome</keyword>
<keyword evidence="2" id="KW-0472">Membrane</keyword>
<sequence length="145" mass="14710">MNRYSSASRDSGSGTLEPPPHDARPAVARGDVSPLGRASLGALFAAVIVSAPGLTEAYASAIAIGFSSLALALVESTRPTATRPPGLPRRRRVAPALVASAAVFIAAFAASFAAAAAGSRDLSTAIAGAAFILLLPLIWLDERSR</sequence>
<feature type="region of interest" description="Disordered" evidence="1">
    <location>
        <begin position="1"/>
        <end position="29"/>
    </location>
</feature>
<dbReference type="Proteomes" id="UP000288547">
    <property type="component" value="Unassembled WGS sequence"/>
</dbReference>
<proteinExistence type="predicted"/>
<feature type="compositionally biased region" description="Polar residues" evidence="1">
    <location>
        <begin position="1"/>
        <end position="14"/>
    </location>
</feature>
<dbReference type="RefSeq" id="WP_208020533.1">
    <property type="nucleotide sequence ID" value="NZ_RZNB01000001.1"/>
</dbReference>
<protein>
    <submittedName>
        <fullName evidence="3">Uncharacterized protein</fullName>
    </submittedName>
</protein>
<organism evidence="3 4">
    <name type="scientific">Labedella phragmitis</name>
    <dbReference type="NCBI Taxonomy" id="2498849"/>
    <lineage>
        <taxon>Bacteria</taxon>
        <taxon>Bacillati</taxon>
        <taxon>Actinomycetota</taxon>
        <taxon>Actinomycetes</taxon>
        <taxon>Micrococcales</taxon>
        <taxon>Microbacteriaceae</taxon>
        <taxon>Labedella</taxon>
    </lineage>
</organism>
<dbReference type="AlphaFoldDB" id="A0A444PXF9"/>
<keyword evidence="2" id="KW-1133">Transmembrane helix</keyword>
<keyword evidence="2" id="KW-0812">Transmembrane</keyword>